<keyword evidence="1" id="KW-0560">Oxidoreductase</keyword>
<dbReference type="GO" id="GO:0016628">
    <property type="term" value="F:oxidoreductase activity, acting on the CH-CH group of donors, NAD or NADP as acceptor"/>
    <property type="evidence" value="ECO:0007669"/>
    <property type="project" value="InterPro"/>
</dbReference>
<dbReference type="PANTHER" id="PTHR43205:SF7">
    <property type="entry name" value="PROSTAGLANDIN REDUCTASE 1"/>
    <property type="match status" value="1"/>
</dbReference>
<dbReference type="InterPro" id="IPR020843">
    <property type="entry name" value="ER"/>
</dbReference>
<sequence length="350" mass="37707">MNPSMNSQWQLARTPLAGWPQDGDFSWHETSMPVPGPNQMLTETLYLSMDPYQWGRRRSGTEVPGEVCHGRTVSRVLESQLDGYQAGDFVFNTNGWQSHGLTGESISQFGYMVPRKLDPTQAPLSTAIGIMGMLGLTAYSGLMVQCQPRAGETVVVSAASGGVGQVAAQLAKLSGCRVVGIAGAAQKVKFCLEELGLDACVSHLGDDLPAQLAAACPDGCDVYFENVGGPVFEAVLPVLNKGARITVCGMISQYGNTDGKNAQEVWRATGQSTFDRQQVVVQPLFVGNFVADYQQRFLDEMGEYVRAGRVFYKEDLWQGLDQAPTAFSAMLAGRNFGKTIVVVGDDPTLS</sequence>
<dbReference type="Gene3D" id="3.90.180.10">
    <property type="entry name" value="Medium-chain alcohol dehydrogenases, catalytic domain"/>
    <property type="match status" value="1"/>
</dbReference>
<dbReference type="FunFam" id="3.40.50.720:FF:000121">
    <property type="entry name" value="Prostaglandin reductase 2"/>
    <property type="match status" value="1"/>
</dbReference>
<dbReference type="SUPFAM" id="SSF50129">
    <property type="entry name" value="GroES-like"/>
    <property type="match status" value="1"/>
</dbReference>
<organism evidence="3 4">
    <name type="scientific">SAR86 cluster bacterium</name>
    <dbReference type="NCBI Taxonomy" id="2030880"/>
    <lineage>
        <taxon>Bacteria</taxon>
        <taxon>Pseudomonadati</taxon>
        <taxon>Pseudomonadota</taxon>
        <taxon>Gammaproteobacteria</taxon>
        <taxon>SAR86 cluster</taxon>
    </lineage>
</organism>
<dbReference type="Proteomes" id="UP000754644">
    <property type="component" value="Unassembled WGS sequence"/>
</dbReference>
<dbReference type="SUPFAM" id="SSF51735">
    <property type="entry name" value="NAD(P)-binding Rossmann-fold domains"/>
    <property type="match status" value="1"/>
</dbReference>
<gene>
    <name evidence="3" type="ORF">HQ497_07010</name>
</gene>
<proteinExistence type="predicted"/>
<evidence type="ECO:0000313" key="3">
    <source>
        <dbReference type="EMBL" id="NQV65095.1"/>
    </source>
</evidence>
<reference evidence="3" key="1">
    <citation type="submission" date="2020-05" db="EMBL/GenBank/DDBJ databases">
        <title>Sulfur intermediates as new biogeochemical hubs in an aquatic model microbial ecosystem.</title>
        <authorList>
            <person name="Vigneron A."/>
        </authorList>
    </citation>
    <scope>NUCLEOTIDE SEQUENCE</scope>
    <source>
        <strain evidence="3">Bin.250</strain>
    </source>
</reference>
<dbReference type="InterPro" id="IPR041694">
    <property type="entry name" value="ADH_N_2"/>
</dbReference>
<evidence type="ECO:0000256" key="1">
    <source>
        <dbReference type="ARBA" id="ARBA00023002"/>
    </source>
</evidence>
<dbReference type="InterPro" id="IPR036291">
    <property type="entry name" value="NAD(P)-bd_dom_sf"/>
</dbReference>
<evidence type="ECO:0000259" key="2">
    <source>
        <dbReference type="SMART" id="SM00829"/>
    </source>
</evidence>
<protein>
    <submittedName>
        <fullName evidence="3">NADP-dependent oxidoreductase</fullName>
    </submittedName>
</protein>
<dbReference type="InterPro" id="IPR013149">
    <property type="entry name" value="ADH-like_C"/>
</dbReference>
<evidence type="ECO:0000313" key="4">
    <source>
        <dbReference type="Proteomes" id="UP000754644"/>
    </source>
</evidence>
<dbReference type="Pfam" id="PF00107">
    <property type="entry name" value="ADH_zinc_N"/>
    <property type="match status" value="1"/>
</dbReference>
<dbReference type="Gene3D" id="3.40.50.720">
    <property type="entry name" value="NAD(P)-binding Rossmann-like Domain"/>
    <property type="match status" value="1"/>
</dbReference>
<name>A0A972VZB8_9GAMM</name>
<accession>A0A972VZB8</accession>
<dbReference type="PANTHER" id="PTHR43205">
    <property type="entry name" value="PROSTAGLANDIN REDUCTASE"/>
    <property type="match status" value="1"/>
</dbReference>
<dbReference type="InterPro" id="IPR045010">
    <property type="entry name" value="MDR_fam"/>
</dbReference>
<dbReference type="SMART" id="SM00829">
    <property type="entry name" value="PKS_ER"/>
    <property type="match status" value="1"/>
</dbReference>
<dbReference type="Pfam" id="PF16884">
    <property type="entry name" value="ADH_N_2"/>
    <property type="match status" value="1"/>
</dbReference>
<dbReference type="EMBL" id="JABMOJ010000261">
    <property type="protein sequence ID" value="NQV65095.1"/>
    <property type="molecule type" value="Genomic_DNA"/>
</dbReference>
<dbReference type="CDD" id="cd05288">
    <property type="entry name" value="PGDH"/>
    <property type="match status" value="1"/>
</dbReference>
<dbReference type="InterPro" id="IPR011032">
    <property type="entry name" value="GroES-like_sf"/>
</dbReference>
<dbReference type="AlphaFoldDB" id="A0A972VZB8"/>
<feature type="domain" description="Enoyl reductase (ER)" evidence="2">
    <location>
        <begin position="23"/>
        <end position="341"/>
    </location>
</feature>
<comment type="caution">
    <text evidence="3">The sequence shown here is derived from an EMBL/GenBank/DDBJ whole genome shotgun (WGS) entry which is preliminary data.</text>
</comment>